<reference evidence="4 5" key="1">
    <citation type="submission" date="2018-01" db="EMBL/GenBank/DDBJ databases">
        <title>Draft genome of the type strain Pseudomonas oceani DSM 100277 isolated from the deep water in Okinawa trough, northwestern Pacific Ocean.</title>
        <authorList>
            <person name="Gomila M."/>
            <person name="Mulet M."/>
            <person name="Garcia-Valdes E."/>
            <person name="Lalucat J."/>
        </authorList>
    </citation>
    <scope>NUCLEOTIDE SEQUENCE [LARGE SCALE GENOMIC DNA]</scope>
    <source>
        <strain evidence="4 5">DSM 100277</strain>
    </source>
</reference>
<dbReference type="PROSITE" id="PS50977">
    <property type="entry name" value="HTH_TETR_2"/>
    <property type="match status" value="1"/>
</dbReference>
<sequence length="204" mass="23353">MKTRDRILLCTLELYNTHGEPNVTTLDIANELEISPGNLYYHFKGKEALLESLVDDFLLTTRALLVSAEEPDEATPEDLWLLLHLLFEAIATHRFLFQDLSNLMGRYPYLRQAMSPWLAALRARLDQVLQALRDSGHLICDADAEQRLLDALCQTTLFWLDYQRVAGNGELDAASGVQQMLGLLRPCLDEETAEWMQLLIERYD</sequence>
<dbReference type="Proteomes" id="UP000243451">
    <property type="component" value="Unassembled WGS sequence"/>
</dbReference>
<dbReference type="EMBL" id="PPSK01000001">
    <property type="protein sequence ID" value="POB06192.1"/>
    <property type="molecule type" value="Genomic_DNA"/>
</dbReference>
<dbReference type="GO" id="GO:0000976">
    <property type="term" value="F:transcription cis-regulatory region binding"/>
    <property type="evidence" value="ECO:0007669"/>
    <property type="project" value="TreeGrafter"/>
</dbReference>
<evidence type="ECO:0000313" key="5">
    <source>
        <dbReference type="Proteomes" id="UP000243451"/>
    </source>
</evidence>
<name>A0A2P4EZK8_9GAMM</name>
<feature type="domain" description="HTH tetR-type" evidence="3">
    <location>
        <begin position="1"/>
        <end position="61"/>
    </location>
</feature>
<dbReference type="PANTHER" id="PTHR30055:SF223">
    <property type="entry name" value="HTH-TYPE TRANSCRIPTIONAL REGULATOR UIDR"/>
    <property type="match status" value="1"/>
</dbReference>
<dbReference type="PRINTS" id="PR00455">
    <property type="entry name" value="HTHTETR"/>
</dbReference>
<gene>
    <name evidence="4" type="ORF">C1949_00115</name>
</gene>
<dbReference type="Pfam" id="PF13972">
    <property type="entry name" value="TetR"/>
    <property type="match status" value="1"/>
</dbReference>
<dbReference type="InterPro" id="IPR050109">
    <property type="entry name" value="HTH-type_TetR-like_transc_reg"/>
</dbReference>
<dbReference type="InterPro" id="IPR009057">
    <property type="entry name" value="Homeodomain-like_sf"/>
</dbReference>
<dbReference type="OrthoDB" id="5816932at2"/>
<organism evidence="4 5">
    <name type="scientific">Halopseudomonas oceani</name>
    <dbReference type="NCBI Taxonomy" id="1708783"/>
    <lineage>
        <taxon>Bacteria</taxon>
        <taxon>Pseudomonadati</taxon>
        <taxon>Pseudomonadota</taxon>
        <taxon>Gammaproteobacteria</taxon>
        <taxon>Pseudomonadales</taxon>
        <taxon>Pseudomonadaceae</taxon>
        <taxon>Halopseudomonas</taxon>
    </lineage>
</organism>
<feature type="DNA-binding region" description="H-T-H motif" evidence="2">
    <location>
        <begin position="24"/>
        <end position="43"/>
    </location>
</feature>
<accession>A0A2P4EZK8</accession>
<dbReference type="RefSeq" id="WP_104736452.1">
    <property type="nucleotide sequence ID" value="NZ_BMHR01000002.1"/>
</dbReference>
<dbReference type="InterPro" id="IPR001647">
    <property type="entry name" value="HTH_TetR"/>
</dbReference>
<comment type="caution">
    <text evidence="4">The sequence shown here is derived from an EMBL/GenBank/DDBJ whole genome shotgun (WGS) entry which is preliminary data.</text>
</comment>
<dbReference type="Pfam" id="PF00440">
    <property type="entry name" value="TetR_N"/>
    <property type="match status" value="1"/>
</dbReference>
<evidence type="ECO:0000256" key="1">
    <source>
        <dbReference type="ARBA" id="ARBA00023125"/>
    </source>
</evidence>
<dbReference type="Gene3D" id="1.10.357.10">
    <property type="entry name" value="Tetracycline Repressor, domain 2"/>
    <property type="match status" value="1"/>
</dbReference>
<evidence type="ECO:0000313" key="4">
    <source>
        <dbReference type="EMBL" id="POB06192.1"/>
    </source>
</evidence>
<dbReference type="PANTHER" id="PTHR30055">
    <property type="entry name" value="HTH-TYPE TRANSCRIPTIONAL REGULATOR RUTR"/>
    <property type="match status" value="1"/>
</dbReference>
<evidence type="ECO:0000256" key="2">
    <source>
        <dbReference type="PROSITE-ProRule" id="PRU00335"/>
    </source>
</evidence>
<dbReference type="AlphaFoldDB" id="A0A2P4EZK8"/>
<evidence type="ECO:0000259" key="3">
    <source>
        <dbReference type="PROSITE" id="PS50977"/>
    </source>
</evidence>
<keyword evidence="5" id="KW-1185">Reference proteome</keyword>
<protein>
    <submittedName>
        <fullName evidence="4">TetR family transcriptional regulator</fullName>
    </submittedName>
</protein>
<keyword evidence="1 2" id="KW-0238">DNA-binding</keyword>
<dbReference type="GO" id="GO:0003700">
    <property type="term" value="F:DNA-binding transcription factor activity"/>
    <property type="evidence" value="ECO:0007669"/>
    <property type="project" value="TreeGrafter"/>
</dbReference>
<dbReference type="InterPro" id="IPR025722">
    <property type="entry name" value="TetR"/>
</dbReference>
<dbReference type="SUPFAM" id="SSF46689">
    <property type="entry name" value="Homeodomain-like"/>
    <property type="match status" value="1"/>
</dbReference>
<proteinExistence type="predicted"/>